<sequence length="77" mass="8673">MSRTDARAAAWAADNAKPISERRRWIEVNGTPLADVQVWMNENSEALAEEAKRIEERGLPGSDLAYDSVTRLSKERD</sequence>
<dbReference type="EMBL" id="JBHRTE010000025">
    <property type="protein sequence ID" value="MFC3167378.1"/>
    <property type="molecule type" value="Genomic_DNA"/>
</dbReference>
<evidence type="ECO:0000313" key="1">
    <source>
        <dbReference type="EMBL" id="MFC3167378.1"/>
    </source>
</evidence>
<organism evidence="1 2">
    <name type="scientific">Paracoccus fontiphilus</name>
    <dbReference type="NCBI Taxonomy" id="1815556"/>
    <lineage>
        <taxon>Bacteria</taxon>
        <taxon>Pseudomonadati</taxon>
        <taxon>Pseudomonadota</taxon>
        <taxon>Alphaproteobacteria</taxon>
        <taxon>Rhodobacterales</taxon>
        <taxon>Paracoccaceae</taxon>
        <taxon>Paracoccus</taxon>
    </lineage>
</organism>
<dbReference type="RefSeq" id="WP_207471904.1">
    <property type="nucleotide sequence ID" value="NZ_JAFNAW010000094.1"/>
</dbReference>
<gene>
    <name evidence="1" type="ORF">ACFOD7_04880</name>
</gene>
<name>A0ABV7ICX3_9RHOB</name>
<dbReference type="Proteomes" id="UP001595557">
    <property type="component" value="Unassembled WGS sequence"/>
</dbReference>
<evidence type="ECO:0000313" key="2">
    <source>
        <dbReference type="Proteomes" id="UP001595557"/>
    </source>
</evidence>
<comment type="caution">
    <text evidence="1">The sequence shown here is derived from an EMBL/GenBank/DDBJ whole genome shotgun (WGS) entry which is preliminary data.</text>
</comment>
<keyword evidence="2" id="KW-1185">Reference proteome</keyword>
<proteinExistence type="predicted"/>
<protein>
    <submittedName>
        <fullName evidence="1">Uncharacterized protein</fullName>
    </submittedName>
</protein>
<accession>A0ABV7ICX3</accession>
<reference evidence="2" key="1">
    <citation type="journal article" date="2019" name="Int. J. Syst. Evol. Microbiol.">
        <title>The Global Catalogue of Microorganisms (GCM) 10K type strain sequencing project: providing services to taxonomists for standard genome sequencing and annotation.</title>
        <authorList>
            <consortium name="The Broad Institute Genomics Platform"/>
            <consortium name="The Broad Institute Genome Sequencing Center for Infectious Disease"/>
            <person name="Wu L."/>
            <person name="Ma J."/>
        </authorList>
    </citation>
    <scope>NUCLEOTIDE SEQUENCE [LARGE SCALE GENOMIC DNA]</scope>
    <source>
        <strain evidence="2">KCTC 52239</strain>
    </source>
</reference>